<dbReference type="CDD" id="cd09917">
    <property type="entry name" value="F-box_SF"/>
    <property type="match status" value="1"/>
</dbReference>
<feature type="region of interest" description="Disordered" evidence="1">
    <location>
        <begin position="296"/>
        <end position="322"/>
    </location>
</feature>
<organism evidence="3 4">
    <name type="scientific">Pseudopithomyces chartarum</name>
    <dbReference type="NCBI Taxonomy" id="1892770"/>
    <lineage>
        <taxon>Eukaryota</taxon>
        <taxon>Fungi</taxon>
        <taxon>Dikarya</taxon>
        <taxon>Ascomycota</taxon>
        <taxon>Pezizomycotina</taxon>
        <taxon>Dothideomycetes</taxon>
        <taxon>Pleosporomycetidae</taxon>
        <taxon>Pleosporales</taxon>
        <taxon>Massarineae</taxon>
        <taxon>Didymosphaeriaceae</taxon>
        <taxon>Pseudopithomyces</taxon>
    </lineage>
</organism>
<dbReference type="InterPro" id="IPR001810">
    <property type="entry name" value="F-box_dom"/>
</dbReference>
<evidence type="ECO:0000259" key="2">
    <source>
        <dbReference type="PROSITE" id="PS50181"/>
    </source>
</evidence>
<dbReference type="SMART" id="SM00256">
    <property type="entry name" value="FBOX"/>
    <property type="match status" value="1"/>
</dbReference>
<feature type="compositionally biased region" description="Pro residues" evidence="1">
    <location>
        <begin position="8"/>
        <end position="17"/>
    </location>
</feature>
<feature type="region of interest" description="Disordered" evidence="1">
    <location>
        <begin position="1"/>
        <end position="108"/>
    </location>
</feature>
<comment type="caution">
    <text evidence="3">The sequence shown here is derived from an EMBL/GenBank/DDBJ whole genome shotgun (WGS) entry which is preliminary data.</text>
</comment>
<gene>
    <name evidence="3" type="ORF">GRF29_161g31674</name>
</gene>
<evidence type="ECO:0000313" key="4">
    <source>
        <dbReference type="Proteomes" id="UP001280581"/>
    </source>
</evidence>
<dbReference type="SUPFAM" id="SSF52047">
    <property type="entry name" value="RNI-like"/>
    <property type="match status" value="1"/>
</dbReference>
<dbReference type="AlphaFoldDB" id="A0AAN6LSP8"/>
<feature type="compositionally biased region" description="Basic and acidic residues" evidence="1">
    <location>
        <begin position="424"/>
        <end position="434"/>
    </location>
</feature>
<feature type="region of interest" description="Disordered" evidence="1">
    <location>
        <begin position="130"/>
        <end position="176"/>
    </location>
</feature>
<feature type="domain" description="F-box" evidence="2">
    <location>
        <begin position="622"/>
        <end position="668"/>
    </location>
</feature>
<dbReference type="PROSITE" id="PS50181">
    <property type="entry name" value="FBOX"/>
    <property type="match status" value="1"/>
</dbReference>
<feature type="compositionally biased region" description="Basic and acidic residues" evidence="1">
    <location>
        <begin position="135"/>
        <end position="160"/>
    </location>
</feature>
<protein>
    <recommendedName>
        <fullName evidence="2">F-box domain-containing protein</fullName>
    </recommendedName>
</protein>
<keyword evidence="4" id="KW-1185">Reference proteome</keyword>
<accession>A0AAN6LSP8</accession>
<evidence type="ECO:0000313" key="3">
    <source>
        <dbReference type="EMBL" id="KAK3202080.1"/>
    </source>
</evidence>
<dbReference type="Gene3D" id="3.80.10.10">
    <property type="entry name" value="Ribonuclease Inhibitor"/>
    <property type="match status" value="1"/>
</dbReference>
<sequence>MPRTDPNSPSPPPPANFPFPTGGFDFPQASTAAPPTPLARSRPSPRARVNQLTDFLNQHARQSASEDERPHQRRSQTSRDIGTRRRQTQRLPRHAEREPGTGATPSERYLLHAPAHIRHVRSVIEDPATDILDPLSDRPRHSFRRDRSPTSSEADRDYYPHMRAKRRKYADNPPYMPRNEYDGFKYGYKGQVARGRLRMQVVSCDGGEYDRDSSLYRVQNVLSNDKSVYCSQTACCNLLLKHIGETPFCLEKMVIRAPDRGFTAPVQEGMIFVSMSPDKLISGTAAYEIEYNAHDSASSPPSEVRLSPPLSPTPSLPQGGEDDMLSFEEALRDEEVWRRSLAQRAESTRYRSRRHHFHPASRDHLTAAEDDTIPNECPYHIEEGDSSAAGISAPTPPPFTTTTESEPEDAEGSDHMPSAAIMADRLRRESRYRSEDEDDDDREDLIQHPLAALRRAEPLTAQPFLEPPGSLQSHHERAQRWRILRNPIEPIRATRLHTPSRIQAREEFAGDDTVLKPSARFFIQRHRNKITVKFHPAISGKHVLLKLWSPTQDGNIDIESVQFYGYSGPRFFPAVQPSGWEPGVTAWAPVLLEHHINSAVCAGNKTTTATFSNLTETSIIMKASFVHLPIELLDLIAGHLNTSDFFNMRLACRAFSAKITESSRFQNFYAHKNIELWKSTVDKLEAELRVSSMQRFLEHLTLTGVLLITAGLERSIRDGTEPAKLDDPWSLQYPWKDEDRRSRERLFWVSKTKSQLSDFRKQIDTDEAEREAGLDVIALTQLFQTIATNCKAGGLKSLTLHLVVRREKTMSLSPEVSARHVQFVPRAEQVFSCALQAWDRSGIRIERLNIFSEAKGCAVPTLAFTTLQKNVNLENLGGLQSLSMNLCTRMLEPDGMEKILATDRDAELLPRSEYISQGDAFKEAQKELLKSPENIIGLIAFLKATSNLEHLSIRTYTIRTRHVSFEEHDALRATIFAGLATVPLPSLKSLTLIGAYLSADTLLTLLRNSPLLQSLTLRQVTLKARPGHTWAEIFSHATSPSAHLSFLHINNIFEDMPDETPKIFAFIICFTPGYEPGARVRTGESAAERLRRINLESCWSFELPGPSAHMAFELDRREDVLRGLKNPTDVPFYTLST</sequence>
<proteinExistence type="predicted"/>
<dbReference type="Proteomes" id="UP001280581">
    <property type="component" value="Unassembled WGS sequence"/>
</dbReference>
<name>A0AAN6LSP8_9PLEO</name>
<evidence type="ECO:0000256" key="1">
    <source>
        <dbReference type="SAM" id="MobiDB-lite"/>
    </source>
</evidence>
<dbReference type="EMBL" id="WVTA01000014">
    <property type="protein sequence ID" value="KAK3202080.1"/>
    <property type="molecule type" value="Genomic_DNA"/>
</dbReference>
<reference evidence="3 4" key="1">
    <citation type="submission" date="2021-02" db="EMBL/GenBank/DDBJ databases">
        <title>Genome assembly of Pseudopithomyces chartarum.</title>
        <authorList>
            <person name="Jauregui R."/>
            <person name="Singh J."/>
            <person name="Voisey C."/>
        </authorList>
    </citation>
    <scope>NUCLEOTIDE SEQUENCE [LARGE SCALE GENOMIC DNA]</scope>
    <source>
        <strain evidence="3 4">AGR01</strain>
    </source>
</reference>
<feature type="compositionally biased region" description="Polar residues" evidence="1">
    <location>
        <begin position="50"/>
        <end position="63"/>
    </location>
</feature>
<feature type="compositionally biased region" description="Low complexity" evidence="1">
    <location>
        <begin position="29"/>
        <end position="48"/>
    </location>
</feature>
<dbReference type="InterPro" id="IPR032675">
    <property type="entry name" value="LRR_dom_sf"/>
</dbReference>
<feature type="region of interest" description="Disordered" evidence="1">
    <location>
        <begin position="383"/>
        <end position="443"/>
    </location>
</feature>